<reference evidence="1 2" key="1">
    <citation type="submission" date="2016-04" db="EMBL/GenBank/DDBJ databases">
        <title>Complete genome sequence of natural rubber-degrading, novel Gram-negative bacterium, Rhizobacter gummiphilus strain NS21.</title>
        <authorList>
            <person name="Tabata M."/>
            <person name="Kasai D."/>
            <person name="Fukuda M."/>
        </authorList>
    </citation>
    <scope>NUCLEOTIDE SEQUENCE [LARGE SCALE GENOMIC DNA]</scope>
    <source>
        <strain evidence="1 2">NS21</strain>
    </source>
</reference>
<protein>
    <submittedName>
        <fullName evidence="1">Uncharacterized protein</fullName>
    </submittedName>
</protein>
<accession>A0A1W6L7P9</accession>
<dbReference type="RefSeq" id="WP_237357743.1">
    <property type="nucleotide sequence ID" value="NZ_BSPR01000014.1"/>
</dbReference>
<proteinExistence type="predicted"/>
<sequence>MSAVPSAPCASRLSPLATLAAAVLAVMFAALLALTLAASPAFAGPTATSTEDPVDLRFSDFFRQPVGPRGLEIADGLRAIDGRTVRIVGYMVSREDAQAGRFQLTPRPVRMSEHADGDADDLPPATVTVLLDPMQQDRIVAHQPGLVALTGRLQVGRVEGADGRVSWFRLQLDPAATATTVSLAPAPAHSH</sequence>
<dbReference type="Proteomes" id="UP000193427">
    <property type="component" value="Chromosome"/>
</dbReference>
<dbReference type="KEGG" id="rgu:A4W93_09960"/>
<evidence type="ECO:0000313" key="2">
    <source>
        <dbReference type="Proteomes" id="UP000193427"/>
    </source>
</evidence>
<gene>
    <name evidence="1" type="ORF">A4W93_09960</name>
</gene>
<evidence type="ECO:0000313" key="1">
    <source>
        <dbReference type="EMBL" id="ARN20200.1"/>
    </source>
</evidence>
<organism evidence="1 2">
    <name type="scientific">Piscinibacter gummiphilus</name>
    <dbReference type="NCBI Taxonomy" id="946333"/>
    <lineage>
        <taxon>Bacteria</taxon>
        <taxon>Pseudomonadati</taxon>
        <taxon>Pseudomonadota</taxon>
        <taxon>Betaproteobacteria</taxon>
        <taxon>Burkholderiales</taxon>
        <taxon>Sphaerotilaceae</taxon>
        <taxon>Piscinibacter</taxon>
    </lineage>
</organism>
<dbReference type="EMBL" id="CP015118">
    <property type="protein sequence ID" value="ARN20200.1"/>
    <property type="molecule type" value="Genomic_DNA"/>
</dbReference>
<dbReference type="STRING" id="946333.A4W93_09960"/>
<keyword evidence="2" id="KW-1185">Reference proteome</keyword>
<name>A0A1W6L7P9_9BURK</name>
<dbReference type="AlphaFoldDB" id="A0A1W6L7P9"/>